<dbReference type="EMBL" id="CP101717">
    <property type="protein sequence ID" value="WLD57910.1"/>
    <property type="molecule type" value="Genomic_DNA"/>
</dbReference>
<evidence type="ECO:0000256" key="5">
    <source>
        <dbReference type="ARBA" id="ARBA00022801"/>
    </source>
</evidence>
<name>A0AB38YF92_9GAMM</name>
<dbReference type="GO" id="GO:0006310">
    <property type="term" value="P:DNA recombination"/>
    <property type="evidence" value="ECO:0007669"/>
    <property type="project" value="InterPro"/>
</dbReference>
<proteinExistence type="inferred from homology"/>
<dbReference type="PROSITE" id="PS51192">
    <property type="entry name" value="HELICASE_ATP_BIND_1"/>
    <property type="match status" value="1"/>
</dbReference>
<dbReference type="EC" id="5.6.2.4" evidence="12"/>
<dbReference type="InterPro" id="IPR041222">
    <property type="entry name" value="PriA_3primeBD"/>
</dbReference>
<feature type="binding site" evidence="12">
    <location>
        <position position="445"/>
    </location>
    <ligand>
        <name>Zn(2+)</name>
        <dbReference type="ChEBI" id="CHEBI:29105"/>
        <label>1</label>
    </ligand>
</feature>
<dbReference type="PANTHER" id="PTHR30580:SF0">
    <property type="entry name" value="PRIMOSOMAL PROTEIN N"/>
    <property type="match status" value="1"/>
</dbReference>
<evidence type="ECO:0000256" key="7">
    <source>
        <dbReference type="ARBA" id="ARBA00022833"/>
    </source>
</evidence>
<dbReference type="RefSeq" id="WP_304995192.1">
    <property type="nucleotide sequence ID" value="NZ_CP101717.1"/>
</dbReference>
<feature type="binding site" evidence="12">
    <location>
        <position position="451"/>
    </location>
    <ligand>
        <name>Zn(2+)</name>
        <dbReference type="ChEBI" id="CHEBI:29105"/>
        <label>2</label>
    </ligand>
</feature>
<keyword evidence="3 12" id="KW-0479">Metal-binding</keyword>
<evidence type="ECO:0000256" key="4">
    <source>
        <dbReference type="ARBA" id="ARBA00022741"/>
    </source>
</evidence>
<keyword evidence="2 12" id="KW-0235">DNA replication</keyword>
<organism evidence="14">
    <name type="scientific">Salinispirillum sp. LH 10-3-1</name>
    <dbReference type="NCBI Taxonomy" id="2952525"/>
    <lineage>
        <taxon>Bacteria</taxon>
        <taxon>Pseudomonadati</taxon>
        <taxon>Pseudomonadota</taxon>
        <taxon>Gammaproteobacteria</taxon>
        <taxon>Oceanospirillales</taxon>
        <taxon>Saccharospirillaceae</taxon>
        <taxon>Salinispirillum</taxon>
    </lineage>
</organism>
<feature type="binding site" evidence="12">
    <location>
        <position position="485"/>
    </location>
    <ligand>
        <name>Zn(2+)</name>
        <dbReference type="ChEBI" id="CHEBI:29105"/>
        <label>1</label>
    </ligand>
</feature>
<dbReference type="CDD" id="cd17929">
    <property type="entry name" value="DEXHc_priA"/>
    <property type="match status" value="1"/>
</dbReference>
<feature type="binding site" evidence="12">
    <location>
        <position position="469"/>
    </location>
    <ligand>
        <name>Zn(2+)</name>
        <dbReference type="ChEBI" id="CHEBI:29105"/>
        <label>2</label>
    </ligand>
</feature>
<keyword evidence="7 12" id="KW-0862">Zinc</keyword>
<comment type="function">
    <text evidence="12">Initiates the restart of stalled replication forks, which reloads the replicative helicase on sites other than the origin of replication. Recognizes and binds to abandoned replication forks and remodels them to uncover a helicase loading site. Promotes assembly of the primosome at these replication forks.</text>
</comment>
<dbReference type="GO" id="GO:0006270">
    <property type="term" value="P:DNA replication initiation"/>
    <property type="evidence" value="ECO:0007669"/>
    <property type="project" value="TreeGrafter"/>
</dbReference>
<comment type="similarity">
    <text evidence="12">Belongs to the helicase family. PriA subfamily.</text>
</comment>
<feature type="binding site" evidence="12">
    <location>
        <position position="472"/>
    </location>
    <ligand>
        <name>Zn(2+)</name>
        <dbReference type="ChEBI" id="CHEBI:29105"/>
        <label>2</label>
    </ligand>
</feature>
<keyword evidence="8 12" id="KW-0067">ATP-binding</keyword>
<reference evidence="14" key="1">
    <citation type="submission" date="2022-07" db="EMBL/GenBank/DDBJ databases">
        <title>Complete genome sequence of Salinispirillum sp. LH10-3-1 capable of multiple carbohydrate inversion isolated from a soda lake.</title>
        <authorList>
            <person name="Liu J."/>
            <person name="Zhai Y."/>
            <person name="Zhang H."/>
            <person name="Yang H."/>
            <person name="Qu J."/>
            <person name="Li J."/>
        </authorList>
    </citation>
    <scope>NUCLEOTIDE SEQUENCE</scope>
    <source>
        <strain evidence="14">LH 10-3-1</strain>
    </source>
</reference>
<dbReference type="Gene3D" id="3.40.1440.60">
    <property type="entry name" value="PriA, 3(prime) DNA-binding domain"/>
    <property type="match status" value="1"/>
</dbReference>
<dbReference type="Pfam" id="PF00270">
    <property type="entry name" value="DEAD"/>
    <property type="match status" value="1"/>
</dbReference>
<dbReference type="InterPro" id="IPR011545">
    <property type="entry name" value="DEAD/DEAH_box_helicase_dom"/>
</dbReference>
<evidence type="ECO:0000256" key="6">
    <source>
        <dbReference type="ARBA" id="ARBA00022806"/>
    </source>
</evidence>
<sequence length="734" mass="80204">MLPDFSQSTRQEADKPDSTYAVAVFTPLHQSFSYLGPAHLQPGMRVRVPFGHRASTGVILDGAESPPDITLKSIEAIPDVEPLLPPALVQLGHWLSDYYHAPIGDCFELLLPALARSGDELPAPKLRQQLVLTANGRAVSIDQLKGSKRQTLISTLQQQGSLPTTELKALGVTLSTARSLERDGLLTVESVATPLPPTPSASTLTLSPAQQTLLDTLVQLPAGAPPQLLLGATGSGKTEIYIEWCRAVLAQGKQCLILLPEIGLTPQMVSRFSARLGFNVAQLHSGMSDLARLRVWQGLRNGEITLVLGTRSAVLAPFADLGLIIVDEEHDSSYKQQDGVRYHARDVAIWRAHQQDCPILLGSATPSLESLANAARGRYVQHDLARRAEQGEVARSLIDITRHATVAGLSAPLAERISAHLEQGQQVMLFLNRRGIAPSMICTSCGTIQQCPNCSAYVTYHQKPARLLCHHCGWSHRPPYPCESCGSTTLEPLGVGTAGLEEQLREHWPNAALWRIDRDTIKNRDDWAALNSEIHSGKPGILLGTQMLAKGHDYPNVTLTAILDADSGLFSADFRAFERTAQLLTQVSGRAGRRSARAEVLVQTRLPVHPLLNQFLSQDYATMAKHLLRDRQRAGMPPFSFLATVRADHPKEENAAQFLDDLIQALHLDTSVIGIGPMPALMSKRAGQYRQLWLLRASSRPALRGLLHTIVRHLSSTRVPAGIRWGIDVDPQDF</sequence>
<keyword evidence="10 12" id="KW-0413">Isomerase</keyword>
<dbReference type="NCBIfam" id="TIGR00595">
    <property type="entry name" value="priA"/>
    <property type="match status" value="1"/>
</dbReference>
<evidence type="ECO:0000256" key="2">
    <source>
        <dbReference type="ARBA" id="ARBA00022705"/>
    </source>
</evidence>
<dbReference type="SMART" id="SM00487">
    <property type="entry name" value="DEXDc"/>
    <property type="match status" value="1"/>
</dbReference>
<dbReference type="GO" id="GO:1990077">
    <property type="term" value="C:primosome complex"/>
    <property type="evidence" value="ECO:0007669"/>
    <property type="project" value="UniProtKB-UniRule"/>
</dbReference>
<keyword evidence="1 12" id="KW-0639">Primosome</keyword>
<dbReference type="AlphaFoldDB" id="A0AB38YF92"/>
<evidence type="ECO:0000313" key="14">
    <source>
        <dbReference type="EMBL" id="WLD57910.1"/>
    </source>
</evidence>
<comment type="subunit">
    <text evidence="12">Component of the replication restart primosome.</text>
</comment>
<feature type="binding site" evidence="12">
    <location>
        <position position="442"/>
    </location>
    <ligand>
        <name>Zn(2+)</name>
        <dbReference type="ChEBI" id="CHEBI:29105"/>
        <label>1</label>
    </ligand>
</feature>
<dbReference type="CDD" id="cd18804">
    <property type="entry name" value="SF2_C_priA"/>
    <property type="match status" value="1"/>
</dbReference>
<dbReference type="GO" id="GO:0016787">
    <property type="term" value="F:hydrolase activity"/>
    <property type="evidence" value="ECO:0007669"/>
    <property type="project" value="UniProtKB-KW"/>
</dbReference>
<evidence type="ECO:0000256" key="11">
    <source>
        <dbReference type="ARBA" id="ARBA00048988"/>
    </source>
</evidence>
<dbReference type="GO" id="GO:0006269">
    <property type="term" value="P:DNA replication, synthesis of primer"/>
    <property type="evidence" value="ECO:0007669"/>
    <property type="project" value="UniProtKB-KW"/>
</dbReference>
<dbReference type="Pfam" id="PF18319">
    <property type="entry name" value="Zn_ribbon_PriA"/>
    <property type="match status" value="1"/>
</dbReference>
<evidence type="ECO:0000259" key="13">
    <source>
        <dbReference type="PROSITE" id="PS51192"/>
    </source>
</evidence>
<evidence type="ECO:0000256" key="3">
    <source>
        <dbReference type="ARBA" id="ARBA00022723"/>
    </source>
</evidence>
<dbReference type="InterPro" id="IPR014001">
    <property type="entry name" value="Helicase_ATP-bd"/>
</dbReference>
<keyword evidence="5 12" id="KW-0378">Hydrolase</keyword>
<dbReference type="Pfam" id="PF18074">
    <property type="entry name" value="PriA_C"/>
    <property type="match status" value="1"/>
</dbReference>
<protein>
    <recommendedName>
        <fullName evidence="12">Replication restart protein PriA</fullName>
    </recommendedName>
    <alternativeName>
        <fullName evidence="12">ATP-dependent DNA helicase PriA</fullName>
        <ecNumber evidence="12">5.6.2.4</ecNumber>
    </alternativeName>
    <alternativeName>
        <fullName evidence="12">DNA 3'-5' helicase PriA</fullName>
    </alternativeName>
</protein>
<dbReference type="InterPro" id="IPR041236">
    <property type="entry name" value="PriA_C"/>
</dbReference>
<comment type="catalytic activity">
    <reaction evidence="12">
        <text>Couples ATP hydrolysis with the unwinding of duplex DNA by translocating in the 3'-5' direction.</text>
        <dbReference type="EC" id="5.6.2.4"/>
    </reaction>
</comment>
<evidence type="ECO:0000256" key="12">
    <source>
        <dbReference type="HAMAP-Rule" id="MF_00983"/>
    </source>
</evidence>
<keyword evidence="6 12" id="KW-0347">Helicase</keyword>
<keyword evidence="9 12" id="KW-0238">DNA-binding</keyword>
<dbReference type="InterPro" id="IPR027417">
    <property type="entry name" value="P-loop_NTPase"/>
</dbReference>
<evidence type="ECO:0000256" key="9">
    <source>
        <dbReference type="ARBA" id="ARBA00023125"/>
    </source>
</evidence>
<dbReference type="NCBIfam" id="NF004067">
    <property type="entry name" value="PRK05580.1-4"/>
    <property type="match status" value="1"/>
</dbReference>
<dbReference type="Pfam" id="PF17764">
    <property type="entry name" value="PriA_3primeBD"/>
    <property type="match status" value="1"/>
</dbReference>
<dbReference type="FunFam" id="3.40.50.300:FF:000489">
    <property type="entry name" value="Primosome assembly protein PriA"/>
    <property type="match status" value="1"/>
</dbReference>
<dbReference type="GO" id="GO:0006302">
    <property type="term" value="P:double-strand break repair"/>
    <property type="evidence" value="ECO:0007669"/>
    <property type="project" value="InterPro"/>
</dbReference>
<keyword evidence="4 12" id="KW-0547">Nucleotide-binding</keyword>
<evidence type="ECO:0000256" key="10">
    <source>
        <dbReference type="ARBA" id="ARBA00023235"/>
    </source>
</evidence>
<dbReference type="HAMAP" id="MF_00983">
    <property type="entry name" value="PriA"/>
    <property type="match status" value="1"/>
</dbReference>
<feature type="binding site" evidence="12">
    <location>
        <position position="482"/>
    </location>
    <ligand>
        <name>Zn(2+)</name>
        <dbReference type="ChEBI" id="CHEBI:29105"/>
        <label>1</label>
    </ligand>
</feature>
<dbReference type="InterPro" id="IPR042115">
    <property type="entry name" value="PriA_3primeBD_sf"/>
</dbReference>
<dbReference type="GO" id="GO:0003677">
    <property type="term" value="F:DNA binding"/>
    <property type="evidence" value="ECO:0007669"/>
    <property type="project" value="UniProtKB-UniRule"/>
</dbReference>
<gene>
    <name evidence="12" type="primary">priA</name>
    <name evidence="14" type="ORF">NFC81_14520</name>
</gene>
<evidence type="ECO:0000256" key="8">
    <source>
        <dbReference type="ARBA" id="ARBA00022840"/>
    </source>
</evidence>
<dbReference type="InterPro" id="IPR005259">
    <property type="entry name" value="PriA"/>
</dbReference>
<evidence type="ECO:0000256" key="1">
    <source>
        <dbReference type="ARBA" id="ARBA00022515"/>
    </source>
</evidence>
<dbReference type="GO" id="GO:0005524">
    <property type="term" value="F:ATP binding"/>
    <property type="evidence" value="ECO:0007669"/>
    <property type="project" value="UniProtKB-UniRule"/>
</dbReference>
<dbReference type="SUPFAM" id="SSF52540">
    <property type="entry name" value="P-loop containing nucleoside triphosphate hydrolases"/>
    <property type="match status" value="2"/>
</dbReference>
<feature type="domain" description="Helicase ATP-binding" evidence="13">
    <location>
        <begin position="218"/>
        <end position="384"/>
    </location>
</feature>
<dbReference type="GO" id="GO:0043138">
    <property type="term" value="F:3'-5' DNA helicase activity"/>
    <property type="evidence" value="ECO:0007669"/>
    <property type="project" value="UniProtKB-EC"/>
</dbReference>
<dbReference type="PANTHER" id="PTHR30580">
    <property type="entry name" value="PRIMOSOMAL PROTEIN N"/>
    <property type="match status" value="1"/>
</dbReference>
<accession>A0AB38YF92</accession>
<comment type="catalytic activity">
    <reaction evidence="11 12">
        <text>ATP + H2O = ADP + phosphate + H(+)</text>
        <dbReference type="Rhea" id="RHEA:13065"/>
        <dbReference type="ChEBI" id="CHEBI:15377"/>
        <dbReference type="ChEBI" id="CHEBI:15378"/>
        <dbReference type="ChEBI" id="CHEBI:30616"/>
        <dbReference type="ChEBI" id="CHEBI:43474"/>
        <dbReference type="ChEBI" id="CHEBI:456216"/>
        <dbReference type="EC" id="5.6.2.4"/>
    </reaction>
</comment>
<comment type="cofactor">
    <cofactor evidence="12">
        <name>Zn(2+)</name>
        <dbReference type="ChEBI" id="CHEBI:29105"/>
    </cofactor>
    <text evidence="12">Binds 2 zinc ions per subunit.</text>
</comment>
<feature type="binding site" evidence="12">
    <location>
        <position position="454"/>
    </location>
    <ligand>
        <name>Zn(2+)</name>
        <dbReference type="ChEBI" id="CHEBI:29105"/>
        <label>2</label>
    </ligand>
</feature>
<dbReference type="InterPro" id="IPR040498">
    <property type="entry name" value="PriA_CRR"/>
</dbReference>
<dbReference type="Gene3D" id="3.40.50.300">
    <property type="entry name" value="P-loop containing nucleotide triphosphate hydrolases"/>
    <property type="match status" value="2"/>
</dbReference>
<dbReference type="GO" id="GO:0008270">
    <property type="term" value="F:zinc ion binding"/>
    <property type="evidence" value="ECO:0007669"/>
    <property type="project" value="UniProtKB-UniRule"/>
</dbReference>